<dbReference type="EMBL" id="NOXX01000164">
    <property type="protein sequence ID" value="OYQ46463.1"/>
    <property type="molecule type" value="Genomic_DNA"/>
</dbReference>
<name>A0A255ZY93_9FLAO</name>
<protein>
    <submittedName>
        <fullName evidence="4">Polysaccharide deacetylase family protein</fullName>
    </submittedName>
</protein>
<evidence type="ECO:0000313" key="5">
    <source>
        <dbReference type="Proteomes" id="UP000216035"/>
    </source>
</evidence>
<evidence type="ECO:0000313" key="4">
    <source>
        <dbReference type="EMBL" id="OYQ46463.1"/>
    </source>
</evidence>
<dbReference type="Gene3D" id="3.20.20.370">
    <property type="entry name" value="Glycoside hydrolase/deacetylase"/>
    <property type="match status" value="1"/>
</dbReference>
<dbReference type="PROSITE" id="PS51677">
    <property type="entry name" value="NODB"/>
    <property type="match status" value="1"/>
</dbReference>
<evidence type="ECO:0000256" key="2">
    <source>
        <dbReference type="ARBA" id="ARBA00022801"/>
    </source>
</evidence>
<evidence type="ECO:0000256" key="1">
    <source>
        <dbReference type="ARBA" id="ARBA00022723"/>
    </source>
</evidence>
<dbReference type="AlphaFoldDB" id="A0A255ZY93"/>
<keyword evidence="1" id="KW-0479">Metal-binding</keyword>
<dbReference type="GO" id="GO:0005975">
    <property type="term" value="P:carbohydrate metabolic process"/>
    <property type="evidence" value="ECO:0007669"/>
    <property type="project" value="InterPro"/>
</dbReference>
<evidence type="ECO:0000259" key="3">
    <source>
        <dbReference type="PROSITE" id="PS51677"/>
    </source>
</evidence>
<accession>A0A255ZY93</accession>
<dbReference type="SUPFAM" id="SSF88713">
    <property type="entry name" value="Glycoside hydrolase/deacetylase"/>
    <property type="match status" value="1"/>
</dbReference>
<comment type="caution">
    <text evidence="4">The sequence shown here is derived from an EMBL/GenBank/DDBJ whole genome shotgun (WGS) entry which is preliminary data.</text>
</comment>
<gene>
    <name evidence="4" type="ORF">CHX27_04420</name>
</gene>
<dbReference type="PANTHER" id="PTHR10587:SF133">
    <property type="entry name" value="CHITIN DEACETYLASE 1-RELATED"/>
    <property type="match status" value="1"/>
</dbReference>
<dbReference type="GO" id="GO:0016020">
    <property type="term" value="C:membrane"/>
    <property type="evidence" value="ECO:0007669"/>
    <property type="project" value="TreeGrafter"/>
</dbReference>
<feature type="domain" description="NodB homology" evidence="3">
    <location>
        <begin position="27"/>
        <end position="204"/>
    </location>
</feature>
<dbReference type="CDD" id="cd10917">
    <property type="entry name" value="CE4_NodB_like_6s_7s"/>
    <property type="match status" value="1"/>
</dbReference>
<keyword evidence="5" id="KW-1185">Reference proteome</keyword>
<keyword evidence="2" id="KW-0378">Hydrolase</keyword>
<reference evidence="4 5" key="1">
    <citation type="submission" date="2017-07" db="EMBL/GenBank/DDBJ databases">
        <title>Flavobacterium cyanobacteriorum sp. nov., isolated from cyanobacterial aggregates in a eutrophic lake.</title>
        <authorList>
            <person name="Cai H."/>
        </authorList>
    </citation>
    <scope>NUCLEOTIDE SEQUENCE [LARGE SCALE GENOMIC DNA]</scope>
    <source>
        <strain evidence="4 5">TH167</strain>
    </source>
</reference>
<organism evidence="4 5">
    <name type="scientific">Flavobacterium aurantiibacter</name>
    <dbReference type="NCBI Taxonomy" id="2023067"/>
    <lineage>
        <taxon>Bacteria</taxon>
        <taxon>Pseudomonadati</taxon>
        <taxon>Bacteroidota</taxon>
        <taxon>Flavobacteriia</taxon>
        <taxon>Flavobacteriales</taxon>
        <taxon>Flavobacteriaceae</taxon>
        <taxon>Flavobacterium</taxon>
    </lineage>
</organism>
<dbReference type="Pfam" id="PF01522">
    <property type="entry name" value="Polysacc_deac_1"/>
    <property type="match status" value="1"/>
</dbReference>
<dbReference type="InterPro" id="IPR002509">
    <property type="entry name" value="NODB_dom"/>
</dbReference>
<dbReference type="GO" id="GO:0046872">
    <property type="term" value="F:metal ion binding"/>
    <property type="evidence" value="ECO:0007669"/>
    <property type="project" value="UniProtKB-KW"/>
</dbReference>
<dbReference type="GO" id="GO:0016810">
    <property type="term" value="F:hydrolase activity, acting on carbon-nitrogen (but not peptide) bonds"/>
    <property type="evidence" value="ECO:0007669"/>
    <property type="project" value="InterPro"/>
</dbReference>
<sequence length="211" mass="24679">MWYWVKTSRFVRWLFPHFVWKMPAGERLVYLTFDDGPIPGVTDWVLEQLEQFQAKATFFCIGENVNRHRTVYDKIRAQGHSIGNHTQTHANGWKTDSSEYIQEFEDCQAQLDTKTTLFRPPYGKIRRSQRKQLEKLGTRIIMWDVLSADFDTQISPENCLENVLNNIEDGSIVIFHDSLKAEKNLRYALPRTLEFLQQKGFKAVALTQTCS</sequence>
<dbReference type="Proteomes" id="UP000216035">
    <property type="component" value="Unassembled WGS sequence"/>
</dbReference>
<proteinExistence type="predicted"/>
<dbReference type="InterPro" id="IPR011330">
    <property type="entry name" value="Glyco_hydro/deAcase_b/a-brl"/>
</dbReference>
<dbReference type="OrthoDB" id="9812065at2"/>
<dbReference type="InterPro" id="IPR050248">
    <property type="entry name" value="Polysacc_deacetylase_ArnD"/>
</dbReference>
<dbReference type="RefSeq" id="WP_094485556.1">
    <property type="nucleotide sequence ID" value="NZ_NOXX01000164.1"/>
</dbReference>
<dbReference type="PANTHER" id="PTHR10587">
    <property type="entry name" value="GLYCOSYL TRANSFERASE-RELATED"/>
    <property type="match status" value="1"/>
</dbReference>